<feature type="region of interest" description="Disordered" evidence="1">
    <location>
        <begin position="33"/>
        <end position="67"/>
    </location>
</feature>
<accession>A0A059BK85</accession>
<sequence>MEAFDGRGRQGFALTNCKRSKSLKNLCLDEASAKPPISCHPSSFDEGSAKSPYLGPSNYSTVRKLER</sequence>
<dbReference type="InParanoid" id="A0A059BK85"/>
<dbReference type="EMBL" id="KK198758">
    <property type="protein sequence ID" value="KCW66642.1"/>
    <property type="molecule type" value="Genomic_DNA"/>
</dbReference>
<evidence type="ECO:0000313" key="2">
    <source>
        <dbReference type="EMBL" id="KCW66642.1"/>
    </source>
</evidence>
<organism evidence="2">
    <name type="scientific">Eucalyptus grandis</name>
    <name type="common">Flooded gum</name>
    <dbReference type="NCBI Taxonomy" id="71139"/>
    <lineage>
        <taxon>Eukaryota</taxon>
        <taxon>Viridiplantae</taxon>
        <taxon>Streptophyta</taxon>
        <taxon>Embryophyta</taxon>
        <taxon>Tracheophyta</taxon>
        <taxon>Spermatophyta</taxon>
        <taxon>Magnoliopsida</taxon>
        <taxon>eudicotyledons</taxon>
        <taxon>Gunneridae</taxon>
        <taxon>Pentapetalae</taxon>
        <taxon>rosids</taxon>
        <taxon>malvids</taxon>
        <taxon>Myrtales</taxon>
        <taxon>Myrtaceae</taxon>
        <taxon>Myrtoideae</taxon>
        <taxon>Eucalypteae</taxon>
        <taxon>Eucalyptus</taxon>
    </lineage>
</organism>
<proteinExistence type="predicted"/>
<name>A0A059BK85_EUCGR</name>
<dbReference type="Gramene" id="KCW66642">
    <property type="protein sequence ID" value="KCW66642"/>
    <property type="gene ID" value="EUGRSUZ_F00423"/>
</dbReference>
<gene>
    <name evidence="2" type="ORF">EUGRSUZ_F00423</name>
</gene>
<evidence type="ECO:0000256" key="1">
    <source>
        <dbReference type="SAM" id="MobiDB-lite"/>
    </source>
</evidence>
<dbReference type="AlphaFoldDB" id="A0A059BK85"/>
<protein>
    <submittedName>
        <fullName evidence="2">Uncharacterized protein</fullName>
    </submittedName>
</protein>
<reference evidence="2" key="1">
    <citation type="submission" date="2013-07" db="EMBL/GenBank/DDBJ databases">
        <title>The genome of Eucalyptus grandis.</title>
        <authorList>
            <person name="Schmutz J."/>
            <person name="Hayes R."/>
            <person name="Myburg A."/>
            <person name="Tuskan G."/>
            <person name="Grattapaglia D."/>
            <person name="Rokhsar D.S."/>
        </authorList>
    </citation>
    <scope>NUCLEOTIDE SEQUENCE</scope>
    <source>
        <tissue evidence="2">Leaf extractions</tissue>
    </source>
</reference>